<dbReference type="InterPro" id="IPR016888">
    <property type="entry name" value="UCP028498"/>
</dbReference>
<proteinExistence type="predicted"/>
<comment type="caution">
    <text evidence="1">The sequence shown here is derived from an EMBL/GenBank/DDBJ whole genome shotgun (WGS) entry which is preliminary data.</text>
</comment>
<dbReference type="Pfam" id="PF10012">
    <property type="entry name" value="DUF2255"/>
    <property type="match status" value="1"/>
</dbReference>
<dbReference type="EMBL" id="SMKI01000107">
    <property type="protein sequence ID" value="TDC75415.1"/>
    <property type="molecule type" value="Genomic_DNA"/>
</dbReference>
<protein>
    <submittedName>
        <fullName evidence="1">DUF2255 family protein</fullName>
    </submittedName>
</protein>
<name>A0A4V2Y374_9ACTN</name>
<dbReference type="OrthoDB" id="162563at2"/>
<gene>
    <name evidence="1" type="ORF">E1283_12505</name>
</gene>
<evidence type="ECO:0000313" key="1">
    <source>
        <dbReference type="EMBL" id="TDC75415.1"/>
    </source>
</evidence>
<sequence>MSTWTDDELSRIERADELRIAPLRRDGSPRSPIPIWVVREGDELYVRSFRGRGGAWFRTAQSRHEGHISAGGVDRDVTFVDEADPAVNERIDSAYRTKYRSYSDAYVDPMVADPARGSTLRLVPR</sequence>
<evidence type="ECO:0000313" key="2">
    <source>
        <dbReference type="Proteomes" id="UP000295345"/>
    </source>
</evidence>
<keyword evidence="2" id="KW-1185">Reference proteome</keyword>
<dbReference type="AlphaFoldDB" id="A0A4V2Y374"/>
<accession>A0A4V2Y374</accession>
<organism evidence="1 2">
    <name type="scientific">Streptomyces hainanensis</name>
    <dbReference type="NCBI Taxonomy" id="402648"/>
    <lineage>
        <taxon>Bacteria</taxon>
        <taxon>Bacillati</taxon>
        <taxon>Actinomycetota</taxon>
        <taxon>Actinomycetes</taxon>
        <taxon>Kitasatosporales</taxon>
        <taxon>Streptomycetaceae</taxon>
        <taxon>Streptomyces</taxon>
    </lineage>
</organism>
<reference evidence="1 2" key="1">
    <citation type="submission" date="2019-03" db="EMBL/GenBank/DDBJ databases">
        <title>Draft genome sequences of novel Actinobacteria.</title>
        <authorList>
            <person name="Sahin N."/>
            <person name="Ay H."/>
            <person name="Saygin H."/>
        </authorList>
    </citation>
    <scope>NUCLEOTIDE SEQUENCE [LARGE SCALE GENOMIC DNA]</scope>
    <source>
        <strain evidence="1 2">DSM 41900</strain>
    </source>
</reference>
<dbReference type="Proteomes" id="UP000295345">
    <property type="component" value="Unassembled WGS sequence"/>
</dbReference>
<dbReference type="RefSeq" id="WP_132818064.1">
    <property type="nucleotide sequence ID" value="NZ_SMKI01000107.1"/>
</dbReference>